<keyword evidence="5 10" id="KW-0031">Aminopeptidase</keyword>
<dbReference type="PRINTS" id="PR00919">
    <property type="entry name" value="THERMOPTASE"/>
</dbReference>
<comment type="similarity">
    <text evidence="4">Belongs to the peptidase M29 family.</text>
</comment>
<dbReference type="GO" id="GO:0046872">
    <property type="term" value="F:metal ion binding"/>
    <property type="evidence" value="ECO:0007669"/>
    <property type="project" value="UniProtKB-KW"/>
</dbReference>
<gene>
    <name evidence="10" type="ORF">SAMN02745207_01700</name>
</gene>
<dbReference type="RefSeq" id="WP_073338002.1">
    <property type="nucleotide sequence ID" value="NZ_FQXM01000007.1"/>
</dbReference>
<protein>
    <submittedName>
        <fullName evidence="10">Leucyl aminopeptidase (Aminopeptidase T)</fullName>
    </submittedName>
</protein>
<keyword evidence="11" id="KW-1185">Reference proteome</keyword>
<dbReference type="Proteomes" id="UP000184447">
    <property type="component" value="Unassembled WGS sequence"/>
</dbReference>
<organism evidence="10 11">
    <name type="scientific">Clostridium grantii DSM 8605</name>
    <dbReference type="NCBI Taxonomy" id="1121316"/>
    <lineage>
        <taxon>Bacteria</taxon>
        <taxon>Bacillati</taxon>
        <taxon>Bacillota</taxon>
        <taxon>Clostridia</taxon>
        <taxon>Eubacteriales</taxon>
        <taxon>Clostridiaceae</taxon>
        <taxon>Clostridium</taxon>
    </lineage>
</organism>
<comment type="cofactor">
    <cofactor evidence="3">
        <name>Zn(2+)</name>
        <dbReference type="ChEBI" id="CHEBI:29105"/>
    </cofactor>
</comment>
<dbReference type="EMBL" id="FQXM01000007">
    <property type="protein sequence ID" value="SHH60508.1"/>
    <property type="molecule type" value="Genomic_DNA"/>
</dbReference>
<evidence type="ECO:0000256" key="4">
    <source>
        <dbReference type="ARBA" id="ARBA00008236"/>
    </source>
</evidence>
<evidence type="ECO:0000313" key="10">
    <source>
        <dbReference type="EMBL" id="SHH60508.1"/>
    </source>
</evidence>
<evidence type="ECO:0000256" key="5">
    <source>
        <dbReference type="ARBA" id="ARBA00022438"/>
    </source>
</evidence>
<dbReference type="SUPFAM" id="SSF144052">
    <property type="entry name" value="Thermophilic metalloprotease-like"/>
    <property type="match status" value="1"/>
</dbReference>
<dbReference type="AlphaFoldDB" id="A0A1M5UC58"/>
<dbReference type="GO" id="GO:0008237">
    <property type="term" value="F:metallopeptidase activity"/>
    <property type="evidence" value="ECO:0007669"/>
    <property type="project" value="UniProtKB-KW"/>
</dbReference>
<keyword evidence="7" id="KW-0479">Metal-binding</keyword>
<evidence type="ECO:0000256" key="6">
    <source>
        <dbReference type="ARBA" id="ARBA00022670"/>
    </source>
</evidence>
<dbReference type="GO" id="GO:0004177">
    <property type="term" value="F:aminopeptidase activity"/>
    <property type="evidence" value="ECO:0007669"/>
    <property type="project" value="UniProtKB-KW"/>
</dbReference>
<sequence length="409" mass="46434">MNDKYLEKYARLLVKTGINIQKNGILVINTPIECAEFARIVAKIAYLEGARDVVMNWRDELFTKIKYTHAPEEIFDEFPEWQKEFYVSYALKGASFLSISASDPELMKDVNPDRMVRAAKASSAAIKEYRDRLMSNKNVWCVASIPTVAWARKVFPNMSDDEAVEKLWDSIFKSVRVDMEDPVLAWDTHKKNLKERLNFLNNNSFKYLKYKNSIGTDVKIELPEEHLWMGGSDYTPDGVEFIANMPTEEVFTLPKRDGVNGVVVSAKPLNFNGNLIEDFSITFKDGKIVDFKAEKGHDVLKSIIDTDEGSHYLGEVALVPYDSPISNSDILFYNTLFDENASCHLAIGKAYPINIKNGENLSKEELTAKKVNDSIVHEDFMIGTKDLEIIGIKENGEEITVFKEGNFAF</sequence>
<dbReference type="Pfam" id="PF02073">
    <property type="entry name" value="Peptidase_M29"/>
    <property type="match status" value="1"/>
</dbReference>
<accession>A0A1M5UC58</accession>
<dbReference type="InterPro" id="IPR000787">
    <property type="entry name" value="Peptidase_M29"/>
</dbReference>
<proteinExistence type="inferred from homology"/>
<comment type="cofactor">
    <cofactor evidence="2">
        <name>Mg(2+)</name>
        <dbReference type="ChEBI" id="CHEBI:18420"/>
    </cofactor>
</comment>
<reference evidence="10 11" key="1">
    <citation type="submission" date="2016-11" db="EMBL/GenBank/DDBJ databases">
        <authorList>
            <person name="Jaros S."/>
            <person name="Januszkiewicz K."/>
            <person name="Wedrychowicz H."/>
        </authorList>
    </citation>
    <scope>NUCLEOTIDE SEQUENCE [LARGE SCALE GENOMIC DNA]</scope>
    <source>
        <strain evidence="10 11">DSM 8605</strain>
    </source>
</reference>
<comment type="cofactor">
    <cofactor evidence="1">
        <name>Co(2+)</name>
        <dbReference type="ChEBI" id="CHEBI:48828"/>
    </cofactor>
</comment>
<dbReference type="InterPro" id="IPR052170">
    <property type="entry name" value="M29_Exopeptidase"/>
</dbReference>
<keyword evidence="9" id="KW-0482">Metalloprotease</keyword>
<dbReference type="PANTHER" id="PTHR34448:SF3">
    <property type="entry name" value="AMINOPEPTIDASE AMPS"/>
    <property type="match status" value="1"/>
</dbReference>
<dbReference type="STRING" id="1121316.SAMN02745207_01700"/>
<evidence type="ECO:0000256" key="9">
    <source>
        <dbReference type="ARBA" id="ARBA00023049"/>
    </source>
</evidence>
<evidence type="ECO:0000256" key="7">
    <source>
        <dbReference type="ARBA" id="ARBA00022723"/>
    </source>
</evidence>
<dbReference type="PANTHER" id="PTHR34448">
    <property type="entry name" value="AMINOPEPTIDASE"/>
    <property type="match status" value="1"/>
</dbReference>
<dbReference type="Gene3D" id="3.40.1830.10">
    <property type="entry name" value="Thermophilic metalloprotease (M29)"/>
    <property type="match status" value="1"/>
</dbReference>
<dbReference type="InterPro" id="IPR035097">
    <property type="entry name" value="M29_N-terminal"/>
</dbReference>
<evidence type="ECO:0000256" key="2">
    <source>
        <dbReference type="ARBA" id="ARBA00001946"/>
    </source>
</evidence>
<dbReference type="OrthoDB" id="9803993at2"/>
<keyword evidence="8" id="KW-0378">Hydrolase</keyword>
<evidence type="ECO:0000256" key="3">
    <source>
        <dbReference type="ARBA" id="ARBA00001947"/>
    </source>
</evidence>
<dbReference type="GO" id="GO:0006508">
    <property type="term" value="P:proteolysis"/>
    <property type="evidence" value="ECO:0007669"/>
    <property type="project" value="UniProtKB-KW"/>
</dbReference>
<evidence type="ECO:0000256" key="8">
    <source>
        <dbReference type="ARBA" id="ARBA00022801"/>
    </source>
</evidence>
<evidence type="ECO:0000256" key="1">
    <source>
        <dbReference type="ARBA" id="ARBA00001941"/>
    </source>
</evidence>
<evidence type="ECO:0000313" key="11">
    <source>
        <dbReference type="Proteomes" id="UP000184447"/>
    </source>
</evidence>
<keyword evidence="6" id="KW-0645">Protease</keyword>
<name>A0A1M5UC58_9CLOT</name>